<feature type="domain" description="TATA-binding protein interacting (TIP20)" evidence="5">
    <location>
        <begin position="1113"/>
        <end position="1274"/>
    </location>
</feature>
<evidence type="ECO:0000256" key="1">
    <source>
        <dbReference type="ARBA" id="ARBA00007657"/>
    </source>
</evidence>
<evidence type="ECO:0000259" key="5">
    <source>
        <dbReference type="Pfam" id="PF08623"/>
    </source>
</evidence>
<feature type="region of interest" description="Disordered" evidence="4">
    <location>
        <begin position="333"/>
        <end position="367"/>
    </location>
</feature>
<name>A0A8H3TXY1_9TREE</name>
<dbReference type="PANTHER" id="PTHR12696">
    <property type="entry name" value="TIP120"/>
    <property type="match status" value="1"/>
</dbReference>
<dbReference type="Pfam" id="PF08623">
    <property type="entry name" value="TIP120"/>
    <property type="match status" value="1"/>
</dbReference>
<dbReference type="InterPro" id="IPR039852">
    <property type="entry name" value="CAND1/CAND2"/>
</dbReference>
<evidence type="ECO:0000256" key="3">
    <source>
        <dbReference type="ARBA" id="ARBA00022786"/>
    </source>
</evidence>
<proteinExistence type="inferred from homology"/>
<protein>
    <recommendedName>
        <fullName evidence="5">TATA-binding protein interacting (TIP20) domain-containing protein</fullName>
    </recommendedName>
</protein>
<dbReference type="OrthoDB" id="6260732at2759"/>
<dbReference type="InterPro" id="IPR013932">
    <property type="entry name" value="TATA-bd_TIP120"/>
</dbReference>
<evidence type="ECO:0000313" key="7">
    <source>
        <dbReference type="Proteomes" id="UP000620104"/>
    </source>
</evidence>
<comment type="caution">
    <text evidence="6">The sequence shown here is derived from an EMBL/GenBank/DDBJ whole genome shotgun (WGS) entry which is preliminary data.</text>
</comment>
<dbReference type="InterPro" id="IPR016024">
    <property type="entry name" value="ARM-type_fold"/>
</dbReference>
<feature type="compositionally biased region" description="Acidic residues" evidence="4">
    <location>
        <begin position="338"/>
        <end position="367"/>
    </location>
</feature>
<dbReference type="Gene3D" id="1.25.10.10">
    <property type="entry name" value="Leucine-rich Repeat Variant"/>
    <property type="match status" value="1"/>
</dbReference>
<dbReference type="InterPro" id="IPR011989">
    <property type="entry name" value="ARM-like"/>
</dbReference>
<comment type="similarity">
    <text evidence="1">Belongs to the CAND family.</text>
</comment>
<keyword evidence="7" id="KW-1185">Reference proteome</keyword>
<dbReference type="SUPFAM" id="SSF48371">
    <property type="entry name" value="ARM repeat"/>
    <property type="match status" value="1"/>
</dbReference>
<evidence type="ECO:0000256" key="4">
    <source>
        <dbReference type="SAM" id="MobiDB-lite"/>
    </source>
</evidence>
<dbReference type="EMBL" id="BLZA01000040">
    <property type="protein sequence ID" value="GHJ89255.1"/>
    <property type="molecule type" value="Genomic_DNA"/>
</dbReference>
<dbReference type="Pfam" id="PF25782">
    <property type="entry name" value="TPR_CAND1"/>
    <property type="match status" value="1"/>
</dbReference>
<accession>A0A8H3TXY1</accession>
<evidence type="ECO:0000256" key="2">
    <source>
        <dbReference type="ARBA" id="ARBA00022737"/>
    </source>
</evidence>
<dbReference type="Proteomes" id="UP000620104">
    <property type="component" value="Unassembled WGS sequence"/>
</dbReference>
<reference evidence="6" key="1">
    <citation type="submission" date="2020-07" db="EMBL/GenBank/DDBJ databases">
        <title>Draft Genome Sequence of a Deep-Sea Yeast, Naganishia (Cryptococcus) liquefaciens strain N6.</title>
        <authorList>
            <person name="Han Y.W."/>
            <person name="Kajitani R."/>
            <person name="Morimoto H."/>
            <person name="Parhat M."/>
            <person name="Tsubouchi H."/>
            <person name="Bakenova O."/>
            <person name="Ogata M."/>
            <person name="Argunhan B."/>
            <person name="Aoki R."/>
            <person name="Kajiwara S."/>
            <person name="Itoh T."/>
            <person name="Iwasaki H."/>
        </authorList>
    </citation>
    <scope>NUCLEOTIDE SEQUENCE</scope>
    <source>
        <strain evidence="6">N6</strain>
    </source>
</reference>
<organism evidence="6 7">
    <name type="scientific">Naganishia liquefaciens</name>
    <dbReference type="NCBI Taxonomy" id="104408"/>
    <lineage>
        <taxon>Eukaryota</taxon>
        <taxon>Fungi</taxon>
        <taxon>Dikarya</taxon>
        <taxon>Basidiomycota</taxon>
        <taxon>Agaricomycotina</taxon>
        <taxon>Tremellomycetes</taxon>
        <taxon>Filobasidiales</taxon>
        <taxon>Filobasidiaceae</taxon>
        <taxon>Naganishia</taxon>
    </lineage>
</organism>
<dbReference type="GO" id="GO:0010265">
    <property type="term" value="P:SCF complex assembly"/>
    <property type="evidence" value="ECO:0007669"/>
    <property type="project" value="InterPro"/>
</dbReference>
<evidence type="ECO:0000313" key="6">
    <source>
        <dbReference type="EMBL" id="GHJ89255.1"/>
    </source>
</evidence>
<keyword evidence="3" id="KW-0833">Ubl conjugation pathway</keyword>
<sequence>MTTFNLTPMLEKMRSQDPDFRCMALIDFQKEVNKPSSIPFKLEEHTELTLFREVLKLVLEDEHTEVRNLATGCLGTLASIATRPASLTQTFDKLLVSSNSEEEEQSDIATLALKTMLLELRPSSQIAGDIVSKVVDGCTKQLDLMANSPPQHTIELLEILNLAFSRFHTQLSSRTQLQQSTMTTLLNLLTSARPHVRKRAVQGIVITAGMASNAVIRDVKTRLLANLSDANAKPDESMEVDERGNEQDSKIAYASLLASLMRSASTGKKFSNVLEKCLPGLLALTENVNDQNGEAVETGLNTLETLVLRSPTEITPFVIQITDRASELLKFDPNFVGGDDEDDQMDEEEEDQDEFDDDFDDQYSDDEDSSWKIRRAAARLLQAVLATRSELLAEFYKSVAPLLVSRLNDREESVRLEIFSAIEVLIKQTGVFKSQAKGASGNVAIGLLTLETPGLKRKRTDSMEVSSGKSLFPPLDQQMPNLTRAVLKQSLTKSIQTKEKSFQLLKAIVEVGEGGLDTQAEDVACSVQKAFASTAVTHTSTGSTTAASLAATLLAFLAAYFANHPVAVYADNLPLIVPCIVKTMSDKYQRTSIEAFNAASKLARGIRPNVSPSTVAPLTTSQVNVIKTIFDVTCQVLAGTSADSEVKEKATLTLGDLLVCEADALTQEVDQALPLLTARLGAEGTQLAALQVVGNVAESPICKGFVFENWLLTVLDTLPTLFKRSVRGVKPMALSTLNKVLARLGDKLPEKATATLVPVLQVFISPSDIANLPYALGVLSSLLKSPKTSAKASIEKDILPQVVSLIEFTSLQGSSLEALQEFIATYTSIDPDSATRLVPSIVKVFDVRQSISSISTTGEGSTAAYATAAKCIGVILKNTQDNFAGILSQFIRPVQVQAPDPNGQLYLSLLVLGEIGRDTDLSMHGEVFDNVLALFGSPDEQIKTAAAFAAGNIAVGNTNKYLPLIVKQVASASTPAGRLLFLHALREAIIHCDSAHIETFAETLWEPLLGEDSEGQDDGARNVKAACIGKLTTSRPTKYLPELHSRLNSANGAKRATIAAAIRYVFIDKDERYDDLLAPIIADFTKLLDDTDLVVRRLAVSSVNAAAQNKPHLVQEQLSSLLPGLLKETVPRKELIREYQMGPWVVKTDDGINNRKTAYETLHTLLRTCLAQVDIGEVLDRVIASLRDVDEVKLLAFMILERLSVVAEAAVVSRLDELAESIEAIVNSVEPKDASGQDIQRREEVQTTMVRVIQPLYQLSSPTNHPAFDKVVKAMMTSDKYASAFMQ</sequence>
<keyword evidence="2" id="KW-0677">Repeat</keyword>
<gene>
    <name evidence="6" type="ORF">NliqN6_5657</name>
</gene>